<reference evidence="1 2" key="1">
    <citation type="submission" date="2017-02" db="EMBL/GenBank/DDBJ databases">
        <authorList>
            <person name="Peterson S.W."/>
        </authorList>
    </citation>
    <scope>NUCLEOTIDE SEQUENCE [LARGE SCALE GENOMIC DNA]</scope>
    <source>
        <strain evidence="1">Psychrobacter_piechaudii</strain>
    </source>
</reference>
<dbReference type="Pfam" id="PF14131">
    <property type="entry name" value="DUF4298"/>
    <property type="match status" value="1"/>
</dbReference>
<protein>
    <recommendedName>
        <fullName evidence="3">DUF4298 domain-containing protein</fullName>
    </recommendedName>
</protein>
<dbReference type="Proteomes" id="UP000188357">
    <property type="component" value="Unassembled WGS sequence"/>
</dbReference>
<evidence type="ECO:0008006" key="3">
    <source>
        <dbReference type="Google" id="ProtNLM"/>
    </source>
</evidence>
<dbReference type="InterPro" id="IPR025384">
    <property type="entry name" value="DUF4298"/>
</dbReference>
<evidence type="ECO:0000313" key="1">
    <source>
        <dbReference type="EMBL" id="SJM65885.1"/>
    </source>
</evidence>
<evidence type="ECO:0000313" key="2">
    <source>
        <dbReference type="Proteomes" id="UP000188357"/>
    </source>
</evidence>
<gene>
    <name evidence="1" type="ORF">A1232T_00208</name>
</gene>
<sequence>MSQYNPQQLQQKFERWSELYQEQLQAQQRFQEAEALYAELQAYYQSPQWMADHEADLQLQYSGDVHSIFSEDALWNMISDRNELAIQWMRLGLDALDNK</sequence>
<dbReference type="AlphaFoldDB" id="A0A1R4GCV4"/>
<accession>A0A1R4GCV4</accession>
<organism evidence="1 2">
    <name type="scientific">Psychrobacter piechaudii</name>
    <dbReference type="NCBI Taxonomy" id="1945521"/>
    <lineage>
        <taxon>Bacteria</taxon>
        <taxon>Pseudomonadati</taxon>
        <taxon>Pseudomonadota</taxon>
        <taxon>Gammaproteobacteria</taxon>
        <taxon>Moraxellales</taxon>
        <taxon>Moraxellaceae</taxon>
        <taxon>Psychrobacter</taxon>
    </lineage>
</organism>
<dbReference type="STRING" id="1945521.A1232T_00208"/>
<dbReference type="RefSeq" id="WP_077450069.1">
    <property type="nucleotide sequence ID" value="NZ_FUGE01000046.1"/>
</dbReference>
<name>A0A1R4GCV4_9GAMM</name>
<proteinExistence type="predicted"/>
<dbReference type="EMBL" id="FUGE01000046">
    <property type="protein sequence ID" value="SJM65885.1"/>
    <property type="molecule type" value="Genomic_DNA"/>
</dbReference>
<keyword evidence="2" id="KW-1185">Reference proteome</keyword>
<dbReference type="OrthoDB" id="8602690at2"/>